<reference evidence="1" key="1">
    <citation type="submission" date="2022-11" db="EMBL/GenBank/DDBJ databases">
        <title>Centuries of genome instability and evolution in soft-shell clam transmissible cancer (bioRxiv).</title>
        <authorList>
            <person name="Hart S.F.M."/>
            <person name="Yonemitsu M.A."/>
            <person name="Giersch R.M."/>
            <person name="Beal B.F."/>
            <person name="Arriagada G."/>
            <person name="Davis B.W."/>
            <person name="Ostrander E.A."/>
            <person name="Goff S.P."/>
            <person name="Metzger M.J."/>
        </authorList>
    </citation>
    <scope>NUCLEOTIDE SEQUENCE</scope>
    <source>
        <strain evidence="1">MELC-2E11</strain>
        <tissue evidence="1">Siphon/mantle</tissue>
    </source>
</reference>
<protein>
    <submittedName>
        <fullName evidence="1">Uncharacterized protein</fullName>
    </submittedName>
</protein>
<organism evidence="1 2">
    <name type="scientific">Mya arenaria</name>
    <name type="common">Soft-shell clam</name>
    <dbReference type="NCBI Taxonomy" id="6604"/>
    <lineage>
        <taxon>Eukaryota</taxon>
        <taxon>Metazoa</taxon>
        <taxon>Spiralia</taxon>
        <taxon>Lophotrochozoa</taxon>
        <taxon>Mollusca</taxon>
        <taxon>Bivalvia</taxon>
        <taxon>Autobranchia</taxon>
        <taxon>Heteroconchia</taxon>
        <taxon>Euheterodonta</taxon>
        <taxon>Imparidentia</taxon>
        <taxon>Neoheterodontei</taxon>
        <taxon>Myida</taxon>
        <taxon>Myoidea</taxon>
        <taxon>Myidae</taxon>
        <taxon>Mya</taxon>
    </lineage>
</organism>
<name>A0ABY7ENC6_MYAAR</name>
<dbReference type="Proteomes" id="UP001164746">
    <property type="component" value="Chromosome 6"/>
</dbReference>
<keyword evidence="2" id="KW-1185">Reference proteome</keyword>
<dbReference type="EMBL" id="CP111017">
    <property type="protein sequence ID" value="WAR08696.1"/>
    <property type="molecule type" value="Genomic_DNA"/>
</dbReference>
<proteinExistence type="predicted"/>
<sequence>MDFNHSNRDAEASYLELDLLFQRAKLDVKHGPHTCALLWNADVIKLNAKIGYLAQKRDVIDTNRWRVGNADFLVENCLPSDRDTDFEADLVWKDIYENGDGKRYDERTTGLVNL</sequence>
<gene>
    <name evidence="1" type="ORF">MAR_018654</name>
</gene>
<accession>A0ABY7ENC6</accession>
<evidence type="ECO:0000313" key="2">
    <source>
        <dbReference type="Proteomes" id="UP001164746"/>
    </source>
</evidence>
<evidence type="ECO:0000313" key="1">
    <source>
        <dbReference type="EMBL" id="WAR08696.1"/>
    </source>
</evidence>